<dbReference type="EMBL" id="UINC01062964">
    <property type="protein sequence ID" value="SVB90092.1"/>
    <property type="molecule type" value="Genomic_DNA"/>
</dbReference>
<proteinExistence type="predicted"/>
<evidence type="ECO:0008006" key="3">
    <source>
        <dbReference type="Google" id="ProtNLM"/>
    </source>
</evidence>
<reference evidence="2" key="1">
    <citation type="submission" date="2018-05" db="EMBL/GenBank/DDBJ databases">
        <authorList>
            <person name="Lanie J.A."/>
            <person name="Ng W.-L."/>
            <person name="Kazmierczak K.M."/>
            <person name="Andrzejewski T.M."/>
            <person name="Davidsen T.M."/>
            <person name="Wayne K.J."/>
            <person name="Tettelin H."/>
            <person name="Glass J.I."/>
            <person name="Rusch D."/>
            <person name="Podicherti R."/>
            <person name="Tsui H.-C.T."/>
            <person name="Winkler M.E."/>
        </authorList>
    </citation>
    <scope>NUCLEOTIDE SEQUENCE</scope>
</reference>
<name>A0A382HSI2_9ZZZZ</name>
<evidence type="ECO:0000313" key="2">
    <source>
        <dbReference type="EMBL" id="SVB90092.1"/>
    </source>
</evidence>
<sequence>KIIGGKIGCEWDILNSLVLHAKGNIRFTHSPGNKDDGIDNDSDGTVDNAGEEWSTNSSGMILSLGYRF</sequence>
<feature type="region of interest" description="Disordered" evidence="1">
    <location>
        <begin position="30"/>
        <end position="51"/>
    </location>
</feature>
<evidence type="ECO:0000256" key="1">
    <source>
        <dbReference type="SAM" id="MobiDB-lite"/>
    </source>
</evidence>
<gene>
    <name evidence="2" type="ORF">METZ01_LOCUS242946</name>
</gene>
<organism evidence="2">
    <name type="scientific">marine metagenome</name>
    <dbReference type="NCBI Taxonomy" id="408172"/>
    <lineage>
        <taxon>unclassified sequences</taxon>
        <taxon>metagenomes</taxon>
        <taxon>ecological metagenomes</taxon>
    </lineage>
</organism>
<protein>
    <recommendedName>
        <fullName evidence="3">Outer membrane protein beta-barrel domain-containing protein</fullName>
    </recommendedName>
</protein>
<accession>A0A382HSI2</accession>
<feature type="non-terminal residue" evidence="2">
    <location>
        <position position="1"/>
    </location>
</feature>
<dbReference type="AlphaFoldDB" id="A0A382HSI2"/>